<dbReference type="KEGG" id="cfu:CFU_2144"/>
<keyword evidence="2" id="KW-1185">Reference proteome</keyword>
<reference evidence="1 2" key="4">
    <citation type="journal article" date="2010" name="Environ. Microbiol.">
        <title>The bacterial genus Collimonas: mycophagy, weathering and other adaptive solutions to life in oligotrophic soil environments.</title>
        <authorList>
            <person name="Leveau J.H."/>
            <person name="Uroz S."/>
            <person name="de Boer W."/>
        </authorList>
    </citation>
    <scope>NUCLEOTIDE SEQUENCE [LARGE SCALE GENOMIC DNA]</scope>
    <source>
        <strain evidence="1 2">Ter331</strain>
    </source>
</reference>
<reference evidence="1 2" key="3">
    <citation type="journal article" date="2008" name="FEMS Microbiol. Ecol.">
        <title>Identification and characterization of genes underlying chitinolysis in Collimonas fungivorans Ter331.</title>
        <authorList>
            <person name="Fritsche K."/>
            <person name="de Boer W."/>
            <person name="Gerards S."/>
            <person name="van den Berg M."/>
            <person name="van Veen J.A."/>
            <person name="Leveau J.H."/>
        </authorList>
    </citation>
    <scope>NUCLEOTIDE SEQUENCE [LARGE SCALE GENOMIC DNA]</scope>
    <source>
        <strain evidence="1 2">Ter331</strain>
    </source>
</reference>
<dbReference type="Gene3D" id="1.10.260.40">
    <property type="entry name" value="lambda repressor-like DNA-binding domains"/>
    <property type="match status" value="1"/>
</dbReference>
<name>G0AGW9_COLFT</name>
<dbReference type="InterPro" id="IPR010982">
    <property type="entry name" value="Lambda_DNA-bd_dom_sf"/>
</dbReference>
<reference evidence="1 2" key="2">
    <citation type="journal article" date="2006" name="J. Microbiol. Methods">
        <title>Genomic flank-sequencing of plasposon insertion sites for rapid identification of functional genes.</title>
        <authorList>
            <person name="Leveau J.H."/>
            <person name="Gerards S."/>
            <person name="Fritsche K."/>
            <person name="Zondag G."/>
            <person name="van Veen J.A."/>
        </authorList>
    </citation>
    <scope>NUCLEOTIDE SEQUENCE [LARGE SCALE GENOMIC DNA]</scope>
    <source>
        <strain evidence="1 2">Ter331</strain>
    </source>
</reference>
<protein>
    <submittedName>
        <fullName evidence="1">Uncharacterized protein</fullName>
    </submittedName>
</protein>
<dbReference type="AlphaFoldDB" id="G0AGW9"/>
<reference evidence="1 2" key="1">
    <citation type="journal article" date="2004" name="Environ. Microbiol.">
        <title>Phylogeny-function analysis of (meta)genomic libraries: screening for expression of ribosomal RNA genes by large-insert library fluorescent in situ hybridization (LIL-FISH).</title>
        <authorList>
            <person name="Leveau J.H."/>
            <person name="Gerards S."/>
            <person name="de Boer W."/>
            <person name="van Veen J.A."/>
        </authorList>
    </citation>
    <scope>NUCLEOTIDE SEQUENCE [LARGE SCALE GENOMIC DNA]</scope>
    <source>
        <strain evidence="1 2">Ter331</strain>
    </source>
</reference>
<dbReference type="Proteomes" id="UP000008392">
    <property type="component" value="Chromosome"/>
</dbReference>
<reference evidence="2" key="6">
    <citation type="submission" date="2011-05" db="EMBL/GenBank/DDBJ databases">
        <title>Complete sequence of Collimonas fungivorans Ter331.</title>
        <authorList>
            <person name="Leveau J.H."/>
        </authorList>
    </citation>
    <scope>NUCLEOTIDE SEQUENCE [LARGE SCALE GENOMIC DNA]</scope>
    <source>
        <strain evidence="2">Ter331</strain>
    </source>
</reference>
<dbReference type="HOGENOM" id="CLU_128198_0_0_4"/>
<gene>
    <name evidence="1" type="ordered locus">CFU_2144</name>
</gene>
<evidence type="ECO:0000313" key="1">
    <source>
        <dbReference type="EMBL" id="AEK61974.1"/>
    </source>
</evidence>
<dbReference type="GO" id="GO:0003677">
    <property type="term" value="F:DNA binding"/>
    <property type="evidence" value="ECO:0007669"/>
    <property type="project" value="InterPro"/>
</dbReference>
<dbReference type="EMBL" id="CP002745">
    <property type="protein sequence ID" value="AEK61974.1"/>
    <property type="molecule type" value="Genomic_DNA"/>
</dbReference>
<evidence type="ECO:0000313" key="2">
    <source>
        <dbReference type="Proteomes" id="UP000008392"/>
    </source>
</evidence>
<proteinExistence type="predicted"/>
<organism evidence="1 2">
    <name type="scientific">Collimonas fungivorans (strain Ter331)</name>
    <dbReference type="NCBI Taxonomy" id="1005048"/>
    <lineage>
        <taxon>Bacteria</taxon>
        <taxon>Pseudomonadati</taxon>
        <taxon>Pseudomonadota</taxon>
        <taxon>Betaproteobacteria</taxon>
        <taxon>Burkholderiales</taxon>
        <taxon>Oxalobacteraceae</taxon>
        <taxon>Collimonas</taxon>
    </lineage>
</organism>
<reference evidence="1 2" key="5">
    <citation type="journal article" date="2011" name="ISME J.">
        <title>Dual transcriptional profiling of a bacterial/fungal confrontation: Collimonas fungivorans versus Aspergillus niger.</title>
        <authorList>
            <person name="Mela F."/>
            <person name="Fritsche K."/>
            <person name="de Boer W."/>
            <person name="van Veen J.A."/>
            <person name="de Graaff L.H."/>
            <person name="van den Berg M."/>
            <person name="Leveau J.H."/>
        </authorList>
    </citation>
    <scope>NUCLEOTIDE SEQUENCE [LARGE SCALE GENOMIC DNA]</scope>
    <source>
        <strain evidence="1 2">Ter331</strain>
    </source>
</reference>
<dbReference type="RefSeq" id="WP_014006127.1">
    <property type="nucleotide sequence ID" value="NC_015856.1"/>
</dbReference>
<accession>G0AGW9</accession>
<sequence length="125" mass="13622">MRISKYLDQLQKALDVKTDKDVAKLMGWTHSVPSNWRKGHSFMTNQAAASVSEKLGIPVIEVIAAVEADREEVSGQKSFWTDFFQRTAATAASVAVLGVVTLFLTPTPSQATPLLKANTPTICIM</sequence>